<dbReference type="Pfam" id="PF07714">
    <property type="entry name" value="PK_Tyr_Ser-Thr"/>
    <property type="match status" value="1"/>
</dbReference>
<evidence type="ECO:0000256" key="7">
    <source>
        <dbReference type="ARBA" id="ARBA00023136"/>
    </source>
</evidence>
<keyword evidence="13" id="KW-1185">Reference proteome</keyword>
<gene>
    <name evidence="12" type="ORF">EJB05_08745</name>
</gene>
<keyword evidence="5" id="KW-0677">Repeat</keyword>
<name>A0A5J9W360_9POAL</name>
<evidence type="ECO:0000256" key="6">
    <source>
        <dbReference type="ARBA" id="ARBA00022989"/>
    </source>
</evidence>
<dbReference type="InterPro" id="IPR000719">
    <property type="entry name" value="Prot_kinase_dom"/>
</dbReference>
<dbReference type="Pfam" id="PF00560">
    <property type="entry name" value="LRR_1"/>
    <property type="match status" value="2"/>
</dbReference>
<protein>
    <recommendedName>
        <fullName evidence="11">Protein kinase domain-containing protein</fullName>
    </recommendedName>
</protein>
<dbReference type="Pfam" id="PF13855">
    <property type="entry name" value="LRR_8"/>
    <property type="match status" value="2"/>
</dbReference>
<comment type="subcellular location">
    <subcellularLocation>
        <location evidence="1">Membrane</location>
    </subcellularLocation>
</comment>
<feature type="domain" description="Protein kinase" evidence="11">
    <location>
        <begin position="533"/>
        <end position="838"/>
    </location>
</feature>
<evidence type="ECO:0000256" key="10">
    <source>
        <dbReference type="SAM" id="SignalP"/>
    </source>
</evidence>
<dbReference type="FunFam" id="3.30.200.20:FF:000466">
    <property type="entry name" value="Putative LRR receptor-like serine/threonine-protein kinase"/>
    <property type="match status" value="1"/>
</dbReference>
<keyword evidence="4 10" id="KW-0732">Signal</keyword>
<evidence type="ECO:0000256" key="2">
    <source>
        <dbReference type="ARBA" id="ARBA00022614"/>
    </source>
</evidence>
<dbReference type="InterPro" id="IPR001245">
    <property type="entry name" value="Ser-Thr/Tyr_kinase_cat_dom"/>
</dbReference>
<dbReference type="Proteomes" id="UP000324897">
    <property type="component" value="Unassembled WGS sequence"/>
</dbReference>
<keyword evidence="8" id="KW-0325">Glycoprotein</keyword>
<feature type="signal peptide" evidence="10">
    <location>
        <begin position="1"/>
        <end position="26"/>
    </location>
</feature>
<dbReference type="InterPro" id="IPR001611">
    <property type="entry name" value="Leu-rich_rpt"/>
</dbReference>
<dbReference type="PROSITE" id="PS51450">
    <property type="entry name" value="LRR"/>
    <property type="match status" value="2"/>
</dbReference>
<keyword evidence="7 9" id="KW-0472">Membrane</keyword>
<keyword evidence="3 9" id="KW-0812">Transmembrane</keyword>
<dbReference type="SMART" id="SM00369">
    <property type="entry name" value="LRR_TYP"/>
    <property type="match status" value="5"/>
</dbReference>
<dbReference type="OrthoDB" id="1394818at2759"/>
<reference evidence="12 13" key="1">
    <citation type="journal article" date="2019" name="Sci. Rep.">
        <title>A high-quality genome of Eragrostis curvula grass provides insights into Poaceae evolution and supports new strategies to enhance forage quality.</title>
        <authorList>
            <person name="Carballo J."/>
            <person name="Santos B.A.C.M."/>
            <person name="Zappacosta D."/>
            <person name="Garbus I."/>
            <person name="Selva J.P."/>
            <person name="Gallo C.A."/>
            <person name="Diaz A."/>
            <person name="Albertini E."/>
            <person name="Caccamo M."/>
            <person name="Echenique V."/>
        </authorList>
    </citation>
    <scope>NUCLEOTIDE SEQUENCE [LARGE SCALE GENOMIC DNA]</scope>
    <source>
        <strain evidence="13">cv. Victoria</strain>
        <tissue evidence="12">Leaf</tissue>
    </source>
</reference>
<evidence type="ECO:0000256" key="3">
    <source>
        <dbReference type="ARBA" id="ARBA00022692"/>
    </source>
</evidence>
<dbReference type="Gramene" id="TVU42345">
    <property type="protein sequence ID" value="TVU42345"/>
    <property type="gene ID" value="EJB05_08745"/>
</dbReference>
<evidence type="ECO:0000256" key="1">
    <source>
        <dbReference type="ARBA" id="ARBA00004370"/>
    </source>
</evidence>
<dbReference type="GO" id="GO:0016020">
    <property type="term" value="C:membrane"/>
    <property type="evidence" value="ECO:0007669"/>
    <property type="project" value="UniProtKB-SubCell"/>
</dbReference>
<evidence type="ECO:0000256" key="4">
    <source>
        <dbReference type="ARBA" id="ARBA00022729"/>
    </source>
</evidence>
<keyword evidence="6 9" id="KW-1133">Transmembrane helix</keyword>
<comment type="caution">
    <text evidence="12">The sequence shown here is derived from an EMBL/GenBank/DDBJ whole genome shotgun (WGS) entry which is preliminary data.</text>
</comment>
<dbReference type="InterPro" id="IPR032675">
    <property type="entry name" value="LRR_dom_sf"/>
</dbReference>
<dbReference type="PRINTS" id="PR00019">
    <property type="entry name" value="LEURICHRPT"/>
</dbReference>
<dbReference type="EMBL" id="RWGY01000005">
    <property type="protein sequence ID" value="TVU42345.1"/>
    <property type="molecule type" value="Genomic_DNA"/>
</dbReference>
<proteinExistence type="predicted"/>
<dbReference type="PANTHER" id="PTHR48007:SF84">
    <property type="entry name" value="(WILD MALAYSIAN BANANA) HYPOTHETICAL PROTEIN"/>
    <property type="match status" value="1"/>
</dbReference>
<dbReference type="PROSITE" id="PS51257">
    <property type="entry name" value="PROKAR_LIPOPROTEIN"/>
    <property type="match status" value="1"/>
</dbReference>
<dbReference type="FunFam" id="3.80.10.10:FF:000041">
    <property type="entry name" value="LRR receptor-like serine/threonine-protein kinase ERECTA"/>
    <property type="match status" value="1"/>
</dbReference>
<dbReference type="InterPro" id="IPR003591">
    <property type="entry name" value="Leu-rich_rpt_typical-subtyp"/>
</dbReference>
<dbReference type="GO" id="GO:0005524">
    <property type="term" value="F:ATP binding"/>
    <property type="evidence" value="ECO:0007669"/>
    <property type="project" value="InterPro"/>
</dbReference>
<dbReference type="InterPro" id="IPR046959">
    <property type="entry name" value="PRK1-6/SRF4-like"/>
</dbReference>
<dbReference type="SUPFAM" id="SSF56112">
    <property type="entry name" value="Protein kinase-like (PK-like)"/>
    <property type="match status" value="1"/>
</dbReference>
<organism evidence="12 13">
    <name type="scientific">Eragrostis curvula</name>
    <name type="common">weeping love grass</name>
    <dbReference type="NCBI Taxonomy" id="38414"/>
    <lineage>
        <taxon>Eukaryota</taxon>
        <taxon>Viridiplantae</taxon>
        <taxon>Streptophyta</taxon>
        <taxon>Embryophyta</taxon>
        <taxon>Tracheophyta</taxon>
        <taxon>Spermatophyta</taxon>
        <taxon>Magnoliopsida</taxon>
        <taxon>Liliopsida</taxon>
        <taxon>Poales</taxon>
        <taxon>Poaceae</taxon>
        <taxon>PACMAD clade</taxon>
        <taxon>Chloridoideae</taxon>
        <taxon>Eragrostideae</taxon>
        <taxon>Eragrostidinae</taxon>
        <taxon>Eragrostis</taxon>
    </lineage>
</organism>
<evidence type="ECO:0000256" key="5">
    <source>
        <dbReference type="ARBA" id="ARBA00022737"/>
    </source>
</evidence>
<feature type="chain" id="PRO_5023891790" description="Protein kinase domain-containing protein" evidence="10">
    <location>
        <begin position="27"/>
        <end position="915"/>
    </location>
</feature>
<evidence type="ECO:0000259" key="11">
    <source>
        <dbReference type="PROSITE" id="PS50011"/>
    </source>
</evidence>
<dbReference type="Gene3D" id="1.10.510.10">
    <property type="entry name" value="Transferase(Phosphotransferase) domain 1"/>
    <property type="match status" value="1"/>
</dbReference>
<accession>A0A5J9W360</accession>
<dbReference type="SUPFAM" id="SSF52058">
    <property type="entry name" value="L domain-like"/>
    <property type="match status" value="1"/>
</dbReference>
<dbReference type="Gene3D" id="3.80.10.10">
    <property type="entry name" value="Ribonuclease Inhibitor"/>
    <property type="match status" value="3"/>
</dbReference>
<evidence type="ECO:0000256" key="9">
    <source>
        <dbReference type="SAM" id="Phobius"/>
    </source>
</evidence>
<evidence type="ECO:0000313" key="12">
    <source>
        <dbReference type="EMBL" id="TVU42345.1"/>
    </source>
</evidence>
<dbReference type="Gene3D" id="3.30.200.20">
    <property type="entry name" value="Phosphorylase Kinase, domain 1"/>
    <property type="match status" value="1"/>
</dbReference>
<evidence type="ECO:0000313" key="13">
    <source>
        <dbReference type="Proteomes" id="UP000324897"/>
    </source>
</evidence>
<dbReference type="PROSITE" id="PS50011">
    <property type="entry name" value="PROTEIN_KINASE_DOM"/>
    <property type="match status" value="1"/>
</dbReference>
<dbReference type="PANTHER" id="PTHR48007">
    <property type="entry name" value="LEUCINE-RICH REPEAT RECEPTOR-LIKE PROTEIN KINASE PXC1"/>
    <property type="match status" value="1"/>
</dbReference>
<keyword evidence="2" id="KW-0433">Leucine-rich repeat</keyword>
<feature type="non-terminal residue" evidence="12">
    <location>
        <position position="1"/>
    </location>
</feature>
<feature type="transmembrane region" description="Helical" evidence="9">
    <location>
        <begin position="440"/>
        <end position="462"/>
    </location>
</feature>
<dbReference type="GO" id="GO:0004672">
    <property type="term" value="F:protein kinase activity"/>
    <property type="evidence" value="ECO:0007669"/>
    <property type="project" value="InterPro"/>
</dbReference>
<evidence type="ECO:0000256" key="8">
    <source>
        <dbReference type="ARBA" id="ARBA00023180"/>
    </source>
</evidence>
<sequence>MGGGGGRRWALLLFFVAVAACSSAAAQEPNTDAFFLSKFFSKLGREAPPSSSSGGGGAGGVCSWPGVTCDGEGRVTAFSAAGMGLSGDIPQDTVGKLARLERLDLSGNRLTALPDDLWELGATLRALNLSGNAIRGALPNNVGNFARLRALDVSRNAFAGALPPALGSLAGLQVLNASGNRFQGQLPAAVVLGCGSLVAMDLSGNALDGDLPDLSPLRSLAYLNVSGNRLTLSVNGAFQEQLRVIDLSNNRFSSFNFSSGYTGSSLTYLDLSGNELHGEFTVAGRFRNLKHVNLASNQLSNGSLLMSMSEISGLEYVNLSSTGLHGQIPAQFSSRLVGLKVLDLSRNNISGVVPDLSSLKLQVLDLSVNNLTGEIPVTLVKKLVSMERFNFSYNNLTVCASELSPEAFAAAFARSRNDCPIAVNPDSVKKGRGKRKGMKLALAIVLSLFFAVLALLCLAVACRRQRKRSDTLPVVKQVSFKEEPAVSGPFAFQTDSTTWVADVKVATSVPVVIFEKPLLSFTFADLLAATSNFDRGTLLAEGRFGPVYRGFLPGGFQVAVKVLVHGSVMEDQDAARELERLGRIKHPNLVPLTGYCLAGDQRIAIYEYMENGNLHNLLHDLPLGVQTTEDWSTDTWEDNNGGVATVNITAEGTATWMFRHKIALGAARALAFLHHGCIPQIVHRDVKASSIYFDSTMEPRLSDFGLSMIAGTSTDNDLLHHSPGYMPPEFSNSENAMATAKSDVYSFGVVLFELVTGKKPVGDEYPDQKETSLVNWARAMVKANLGSSIIDPKIRDTGLERQMEEALRIAYLCTAELPSKRPAMQQIVGLLKDIEPKAQLLGPLMARLLDEPSVQLLESGYSDPNITNDGLVLETKHVNTKHDTSQLDLNFKAAAAATATTRLEAAKVILEFLKG</sequence>
<dbReference type="InterPro" id="IPR011009">
    <property type="entry name" value="Kinase-like_dom_sf"/>
</dbReference>
<dbReference type="AlphaFoldDB" id="A0A5J9W360"/>